<dbReference type="EMBL" id="JACJVO010000015">
    <property type="protein sequence ID" value="MBB6731819.1"/>
    <property type="molecule type" value="Genomic_DNA"/>
</dbReference>
<proteinExistence type="predicted"/>
<gene>
    <name evidence="1" type="ORF">H7C18_12935</name>
</gene>
<dbReference type="AlphaFoldDB" id="A0A7X0SMX2"/>
<name>A0A7X0SMX2_9BACL</name>
<accession>A0A7X0SMX2</accession>
<sequence>MGGLIAPDLPVSVVAMIVLKRPDHLRQGNEAAGAPLCFVFVEMGFAVSSLIV</sequence>
<dbReference type="RefSeq" id="WP_185129487.1">
    <property type="nucleotide sequence ID" value="NZ_JACJVO010000015.1"/>
</dbReference>
<keyword evidence="2" id="KW-1185">Reference proteome</keyword>
<organism evidence="1 2">
    <name type="scientific">Cohnella zeiphila</name>
    <dbReference type="NCBI Taxonomy" id="2761120"/>
    <lineage>
        <taxon>Bacteria</taxon>
        <taxon>Bacillati</taxon>
        <taxon>Bacillota</taxon>
        <taxon>Bacilli</taxon>
        <taxon>Bacillales</taxon>
        <taxon>Paenibacillaceae</taxon>
        <taxon>Cohnella</taxon>
    </lineage>
</organism>
<dbReference type="Proteomes" id="UP000564644">
    <property type="component" value="Unassembled WGS sequence"/>
</dbReference>
<protein>
    <submittedName>
        <fullName evidence="1">Uncharacterized protein</fullName>
    </submittedName>
</protein>
<evidence type="ECO:0000313" key="1">
    <source>
        <dbReference type="EMBL" id="MBB6731819.1"/>
    </source>
</evidence>
<evidence type="ECO:0000313" key="2">
    <source>
        <dbReference type="Proteomes" id="UP000564644"/>
    </source>
</evidence>
<comment type="caution">
    <text evidence="1">The sequence shown here is derived from an EMBL/GenBank/DDBJ whole genome shotgun (WGS) entry which is preliminary data.</text>
</comment>
<reference evidence="1 2" key="1">
    <citation type="submission" date="2020-08" db="EMBL/GenBank/DDBJ databases">
        <title>Cohnella phylogeny.</title>
        <authorList>
            <person name="Dunlap C."/>
        </authorList>
    </citation>
    <scope>NUCLEOTIDE SEQUENCE [LARGE SCALE GENOMIC DNA]</scope>
    <source>
        <strain evidence="1 2">CBP 2801</strain>
    </source>
</reference>